<dbReference type="AlphaFoldDB" id="F0X6W9"/>
<reference evidence="1 2" key="1">
    <citation type="journal article" date="2011" name="Proc. Natl. Acad. Sci. U.S.A.">
        <title>Genome and transcriptome analyses of the mountain pine beetle-fungal symbiont Grosmannia clavigera, a lodgepole pine pathogen.</title>
        <authorList>
            <person name="DiGuistini S."/>
            <person name="Wang Y."/>
            <person name="Liao N.Y."/>
            <person name="Taylor G."/>
            <person name="Tanguay P."/>
            <person name="Feau N."/>
            <person name="Henrissat B."/>
            <person name="Chan S.K."/>
            <person name="Hesse-Orce U."/>
            <person name="Alamouti S.M."/>
            <person name="Tsui C.K.M."/>
            <person name="Docking R.T."/>
            <person name="Levasseur A."/>
            <person name="Haridas S."/>
            <person name="Robertson G."/>
            <person name="Birol I."/>
            <person name="Holt R.A."/>
            <person name="Marra M.A."/>
            <person name="Hamelin R.C."/>
            <person name="Hirst M."/>
            <person name="Jones S.J.M."/>
            <person name="Bohlmann J."/>
            <person name="Breuil C."/>
        </authorList>
    </citation>
    <scope>NUCLEOTIDE SEQUENCE [LARGE SCALE GENOMIC DNA]</scope>
    <source>
        <strain evidence="2">kw1407 / UAMH 11150</strain>
    </source>
</reference>
<accession>F0X6W9</accession>
<gene>
    <name evidence="1" type="ORF">CMQ_6840</name>
</gene>
<dbReference type="Proteomes" id="UP000007796">
    <property type="component" value="Unassembled WGS sequence"/>
</dbReference>
<keyword evidence="2" id="KW-1185">Reference proteome</keyword>
<dbReference type="HOGENOM" id="CLU_1321016_0_0_1"/>
<dbReference type="PANTHER" id="PTHR34414">
    <property type="entry name" value="HET DOMAIN-CONTAINING PROTEIN-RELATED"/>
    <property type="match status" value="1"/>
</dbReference>
<dbReference type="eggNOG" id="ENOG502SNJQ">
    <property type="taxonomic scope" value="Eukaryota"/>
</dbReference>
<dbReference type="PANTHER" id="PTHR34414:SF1">
    <property type="entry name" value="SUBTILISIN-LIKE SERINE PROTEASE"/>
    <property type="match status" value="1"/>
</dbReference>
<dbReference type="InParanoid" id="F0X6W9"/>
<organism evidence="2">
    <name type="scientific">Grosmannia clavigera (strain kw1407 / UAMH 11150)</name>
    <name type="common">Blue stain fungus</name>
    <name type="synonym">Graphiocladiella clavigera</name>
    <dbReference type="NCBI Taxonomy" id="655863"/>
    <lineage>
        <taxon>Eukaryota</taxon>
        <taxon>Fungi</taxon>
        <taxon>Dikarya</taxon>
        <taxon>Ascomycota</taxon>
        <taxon>Pezizomycotina</taxon>
        <taxon>Sordariomycetes</taxon>
        <taxon>Sordariomycetidae</taxon>
        <taxon>Ophiostomatales</taxon>
        <taxon>Ophiostomataceae</taxon>
        <taxon>Leptographium</taxon>
    </lineage>
</organism>
<sequence>MSVTLGEQRSFCERTMSQQHTFFPPKEHDIFSKLTDQIISSDAALMLSDELSCAVLDKLHPHLDLFAKKSSSHIDPLHVHLYKGRAVTIVEQARLHLVWRSDTIYLKPLPTCLLSSDFWRDHLTPENPTRPQALGFMRTYAHLIRHRSDFLIAQKENLIPPSENLTYGEFKAFIRYFRSVSDDQVSLRWKFGQIHYPSGAARQPMADV</sequence>
<dbReference type="RefSeq" id="XP_014176001.1">
    <property type="nucleotide sequence ID" value="XM_014320526.1"/>
</dbReference>
<name>F0X6W9_GROCL</name>
<dbReference type="Pfam" id="PF20246">
    <property type="entry name" value="DUF6601"/>
    <property type="match status" value="1"/>
</dbReference>
<dbReference type="InterPro" id="IPR046536">
    <property type="entry name" value="DUF6601"/>
</dbReference>
<dbReference type="GeneID" id="25980318"/>
<evidence type="ECO:0000313" key="1">
    <source>
        <dbReference type="EMBL" id="EFX06519.1"/>
    </source>
</evidence>
<proteinExistence type="predicted"/>
<evidence type="ECO:0000313" key="2">
    <source>
        <dbReference type="Proteomes" id="UP000007796"/>
    </source>
</evidence>
<dbReference type="OrthoDB" id="5052217at2759"/>
<protein>
    <submittedName>
        <fullName evidence="1">Uncharacterized protein</fullName>
    </submittedName>
</protein>
<dbReference type="STRING" id="655863.F0X6W9"/>
<dbReference type="EMBL" id="GL629729">
    <property type="protein sequence ID" value="EFX06519.1"/>
    <property type="molecule type" value="Genomic_DNA"/>
</dbReference>